<feature type="transmembrane region" description="Helical" evidence="1">
    <location>
        <begin position="177"/>
        <end position="197"/>
    </location>
</feature>
<keyword evidence="3" id="KW-1185">Reference proteome</keyword>
<gene>
    <name evidence="2" type="primary">Contig12735.g13587</name>
    <name evidence="2" type="ORF">STYLEM_7122</name>
</gene>
<organism evidence="2 3">
    <name type="scientific">Stylonychia lemnae</name>
    <name type="common">Ciliate</name>
    <dbReference type="NCBI Taxonomy" id="5949"/>
    <lineage>
        <taxon>Eukaryota</taxon>
        <taxon>Sar</taxon>
        <taxon>Alveolata</taxon>
        <taxon>Ciliophora</taxon>
        <taxon>Intramacronucleata</taxon>
        <taxon>Spirotrichea</taxon>
        <taxon>Stichotrichia</taxon>
        <taxon>Sporadotrichida</taxon>
        <taxon>Oxytrichidae</taxon>
        <taxon>Stylonychinae</taxon>
        <taxon>Stylonychia</taxon>
    </lineage>
</organism>
<keyword evidence="1" id="KW-0472">Membrane</keyword>
<dbReference type="EMBL" id="CCKQ01006813">
    <property type="protein sequence ID" value="CDW78149.1"/>
    <property type="molecule type" value="Genomic_DNA"/>
</dbReference>
<sequence>MLSTSGRCCSGLLQYGDYCVNSYIYTTVAATGGTKFFYCDRDSSNNCNPSNSYTIYMSDDINSVSPTISTYKTCTYTFSTTDIAASKDVDTQVENYMNSLGQVYINSATATDTTLKIYLIDKDQKATLYKLKDVIDVNVLSVLVIISISGSSQLYTITYGNDVYKALYGVSRGGTTYASMLITNIACIIILISLILIQ</sequence>
<dbReference type="InParanoid" id="A0A078A7C5"/>
<evidence type="ECO:0000313" key="2">
    <source>
        <dbReference type="EMBL" id="CDW78149.1"/>
    </source>
</evidence>
<accession>A0A078A7C5</accession>
<evidence type="ECO:0000313" key="3">
    <source>
        <dbReference type="Proteomes" id="UP000039865"/>
    </source>
</evidence>
<protein>
    <submittedName>
        <fullName evidence="2">Uncharacterized protein</fullName>
    </submittedName>
</protein>
<proteinExistence type="predicted"/>
<keyword evidence="1" id="KW-0812">Transmembrane</keyword>
<dbReference type="AlphaFoldDB" id="A0A078A7C5"/>
<keyword evidence="1" id="KW-1133">Transmembrane helix</keyword>
<reference evidence="2 3" key="1">
    <citation type="submission" date="2014-06" db="EMBL/GenBank/DDBJ databases">
        <authorList>
            <person name="Swart Estienne"/>
        </authorList>
    </citation>
    <scope>NUCLEOTIDE SEQUENCE [LARGE SCALE GENOMIC DNA]</scope>
    <source>
        <strain evidence="2 3">130c</strain>
    </source>
</reference>
<feature type="transmembrane region" description="Helical" evidence="1">
    <location>
        <begin position="137"/>
        <end position="157"/>
    </location>
</feature>
<evidence type="ECO:0000256" key="1">
    <source>
        <dbReference type="SAM" id="Phobius"/>
    </source>
</evidence>
<dbReference type="Proteomes" id="UP000039865">
    <property type="component" value="Unassembled WGS sequence"/>
</dbReference>
<name>A0A078A7C5_STYLE</name>